<evidence type="ECO:0000313" key="2">
    <source>
        <dbReference type="EMBL" id="KAI9162407.1"/>
    </source>
</evidence>
<dbReference type="EMBL" id="JAJSOW010000106">
    <property type="protein sequence ID" value="KAI9162407.1"/>
    <property type="molecule type" value="Genomic_DNA"/>
</dbReference>
<sequence>MGNVASPRAKMPKMVTGNIVHKRTTSLVVDLDYKLPVGSDLLFSTGESIFALNYSMCSILNIFGNRVRKMLSMKGLSESLKGLFESLFSKAFVPGHRSNSSTFWVNFLIKTSLPFWLVVCSQALTDGEPVLDPMGIRSGSSAQGVKPHRGLAPPISSTGWLMDVIR</sequence>
<proteinExistence type="predicted"/>
<protein>
    <submittedName>
        <fullName evidence="2">Uncharacterized protein</fullName>
    </submittedName>
</protein>
<keyword evidence="3" id="KW-1185">Reference proteome</keyword>
<name>A0AAD5IHJ3_ACENE</name>
<gene>
    <name evidence="2" type="ORF">LWI28_026985</name>
</gene>
<dbReference type="Proteomes" id="UP001064489">
    <property type="component" value="Chromosome 2"/>
</dbReference>
<dbReference type="AlphaFoldDB" id="A0AAD5IHJ3"/>
<evidence type="ECO:0000313" key="3">
    <source>
        <dbReference type="Proteomes" id="UP001064489"/>
    </source>
</evidence>
<reference evidence="2" key="2">
    <citation type="submission" date="2023-02" db="EMBL/GenBank/DDBJ databases">
        <authorList>
            <person name="Swenson N.G."/>
            <person name="Wegrzyn J.L."/>
            <person name="Mcevoy S.L."/>
        </authorList>
    </citation>
    <scope>NUCLEOTIDE SEQUENCE</scope>
    <source>
        <strain evidence="2">91603</strain>
        <tissue evidence="2">Leaf</tissue>
    </source>
</reference>
<accession>A0AAD5IHJ3</accession>
<feature type="transmembrane region" description="Helical" evidence="1">
    <location>
        <begin position="41"/>
        <end position="64"/>
    </location>
</feature>
<keyword evidence="1" id="KW-1133">Transmembrane helix</keyword>
<keyword evidence="1" id="KW-0472">Membrane</keyword>
<evidence type="ECO:0000256" key="1">
    <source>
        <dbReference type="SAM" id="Phobius"/>
    </source>
</evidence>
<reference evidence="2" key="1">
    <citation type="journal article" date="2022" name="Plant J.">
        <title>Strategies of tolerance reflected in two North American maple genomes.</title>
        <authorList>
            <person name="McEvoy S.L."/>
            <person name="Sezen U.U."/>
            <person name="Trouern-Trend A."/>
            <person name="McMahon S.M."/>
            <person name="Schaberg P.G."/>
            <person name="Yang J."/>
            <person name="Wegrzyn J.L."/>
            <person name="Swenson N.G."/>
        </authorList>
    </citation>
    <scope>NUCLEOTIDE SEQUENCE</scope>
    <source>
        <strain evidence="2">91603</strain>
    </source>
</reference>
<comment type="caution">
    <text evidence="2">The sequence shown here is derived from an EMBL/GenBank/DDBJ whole genome shotgun (WGS) entry which is preliminary data.</text>
</comment>
<organism evidence="2 3">
    <name type="scientific">Acer negundo</name>
    <name type="common">Box elder</name>
    <dbReference type="NCBI Taxonomy" id="4023"/>
    <lineage>
        <taxon>Eukaryota</taxon>
        <taxon>Viridiplantae</taxon>
        <taxon>Streptophyta</taxon>
        <taxon>Embryophyta</taxon>
        <taxon>Tracheophyta</taxon>
        <taxon>Spermatophyta</taxon>
        <taxon>Magnoliopsida</taxon>
        <taxon>eudicotyledons</taxon>
        <taxon>Gunneridae</taxon>
        <taxon>Pentapetalae</taxon>
        <taxon>rosids</taxon>
        <taxon>malvids</taxon>
        <taxon>Sapindales</taxon>
        <taxon>Sapindaceae</taxon>
        <taxon>Hippocastanoideae</taxon>
        <taxon>Acereae</taxon>
        <taxon>Acer</taxon>
    </lineage>
</organism>
<keyword evidence="1" id="KW-0812">Transmembrane</keyword>